<dbReference type="InterPro" id="IPR011991">
    <property type="entry name" value="ArsR-like_HTH"/>
</dbReference>
<dbReference type="PROSITE" id="PS50987">
    <property type="entry name" value="HTH_ARSR_2"/>
    <property type="match status" value="1"/>
</dbReference>
<keyword evidence="1" id="KW-0805">Transcription regulation</keyword>
<keyword evidence="3" id="KW-0804">Transcription</keyword>
<protein>
    <recommendedName>
        <fullName evidence="4">HTH arsR-type domain-containing protein</fullName>
    </recommendedName>
</protein>
<dbReference type="SMART" id="SM00418">
    <property type="entry name" value="HTH_ARSR"/>
    <property type="match status" value="1"/>
</dbReference>
<comment type="caution">
    <text evidence="5">The sequence shown here is derived from an EMBL/GenBank/DDBJ whole genome shotgun (WGS) entry which is preliminary data.</text>
</comment>
<sequence length="125" mass="13746">MSLDRSQADLMVEQLKMLAQPQRLMILSALLEGERAVGEIEAMTGIGQPALSQQLAELRRANLVTPRREARQIFYSIASDAVNDRIRTLFAALGAPVPHRTVREDKLPTTHKRALTGAAAFARIG</sequence>
<reference evidence="5 6" key="1">
    <citation type="journal article" date="2013" name="Genome Announc.">
        <title>Genome Sequence of Novosphingobium lindaniclasticum LE124T, Isolated from a Hexachlorocyclohexane Dumpsite.</title>
        <authorList>
            <person name="Saxena A."/>
            <person name="Nayyar N."/>
            <person name="Sangwan N."/>
            <person name="Kumari R."/>
            <person name="Khurana J.P."/>
            <person name="Lal R."/>
        </authorList>
    </citation>
    <scope>NUCLEOTIDE SEQUENCE [LARGE SCALE GENOMIC DNA]</scope>
    <source>
        <strain evidence="5 6">LE124</strain>
    </source>
</reference>
<dbReference type="PANTHER" id="PTHR43132:SF2">
    <property type="entry name" value="ARSENICAL RESISTANCE OPERON REPRESSOR ARSR-RELATED"/>
    <property type="match status" value="1"/>
</dbReference>
<dbReference type="PRINTS" id="PR00778">
    <property type="entry name" value="HTHARSR"/>
</dbReference>
<dbReference type="InterPro" id="IPR036390">
    <property type="entry name" value="WH_DNA-bd_sf"/>
</dbReference>
<name>T0HJ72_9SPHN</name>
<dbReference type="NCBIfam" id="NF033788">
    <property type="entry name" value="HTH_metalloreg"/>
    <property type="match status" value="1"/>
</dbReference>
<evidence type="ECO:0000313" key="5">
    <source>
        <dbReference type="EMBL" id="EQB16356.1"/>
    </source>
</evidence>
<dbReference type="PANTHER" id="PTHR43132">
    <property type="entry name" value="ARSENICAL RESISTANCE OPERON REPRESSOR ARSR-RELATED"/>
    <property type="match status" value="1"/>
</dbReference>
<dbReference type="PATRIC" id="fig|1096930.3.peg.1901"/>
<accession>T0HJ72</accession>
<dbReference type="AlphaFoldDB" id="T0HJ72"/>
<dbReference type="SUPFAM" id="SSF46785">
    <property type="entry name" value="Winged helix' DNA-binding domain"/>
    <property type="match status" value="1"/>
</dbReference>
<dbReference type="GO" id="GO:0003677">
    <property type="term" value="F:DNA binding"/>
    <property type="evidence" value="ECO:0007669"/>
    <property type="project" value="UniProtKB-KW"/>
</dbReference>
<dbReference type="InterPro" id="IPR001845">
    <property type="entry name" value="HTH_ArsR_DNA-bd_dom"/>
</dbReference>
<dbReference type="CDD" id="cd00090">
    <property type="entry name" value="HTH_ARSR"/>
    <property type="match status" value="1"/>
</dbReference>
<keyword evidence="6" id="KW-1185">Reference proteome</keyword>
<proteinExistence type="predicted"/>
<dbReference type="eggNOG" id="COG0640">
    <property type="taxonomic scope" value="Bacteria"/>
</dbReference>
<dbReference type="GO" id="GO:0003700">
    <property type="term" value="F:DNA-binding transcription factor activity"/>
    <property type="evidence" value="ECO:0007669"/>
    <property type="project" value="InterPro"/>
</dbReference>
<dbReference type="Pfam" id="PF01022">
    <property type="entry name" value="HTH_5"/>
    <property type="match status" value="1"/>
</dbReference>
<evidence type="ECO:0000259" key="4">
    <source>
        <dbReference type="PROSITE" id="PS50987"/>
    </source>
</evidence>
<dbReference type="InterPro" id="IPR051011">
    <property type="entry name" value="Metal_resp_trans_reg"/>
</dbReference>
<feature type="domain" description="HTH arsR-type" evidence="4">
    <location>
        <begin position="3"/>
        <end position="97"/>
    </location>
</feature>
<gene>
    <name evidence="5" type="ORF">L284_09575</name>
</gene>
<organism evidence="5 6">
    <name type="scientific">Novosphingobium lindaniclasticum LE124</name>
    <dbReference type="NCBI Taxonomy" id="1096930"/>
    <lineage>
        <taxon>Bacteria</taxon>
        <taxon>Pseudomonadati</taxon>
        <taxon>Pseudomonadota</taxon>
        <taxon>Alphaproteobacteria</taxon>
        <taxon>Sphingomonadales</taxon>
        <taxon>Sphingomonadaceae</taxon>
        <taxon>Novosphingobium</taxon>
    </lineage>
</organism>
<dbReference type="RefSeq" id="WP_021233801.1">
    <property type="nucleotide sequence ID" value="NZ_ATHL01000069.1"/>
</dbReference>
<dbReference type="Proteomes" id="UP000015527">
    <property type="component" value="Unassembled WGS sequence"/>
</dbReference>
<evidence type="ECO:0000256" key="3">
    <source>
        <dbReference type="ARBA" id="ARBA00023163"/>
    </source>
</evidence>
<dbReference type="Gene3D" id="1.10.10.10">
    <property type="entry name" value="Winged helix-like DNA-binding domain superfamily/Winged helix DNA-binding domain"/>
    <property type="match status" value="1"/>
</dbReference>
<dbReference type="InterPro" id="IPR036388">
    <property type="entry name" value="WH-like_DNA-bd_sf"/>
</dbReference>
<dbReference type="EMBL" id="ATHL01000069">
    <property type="protein sequence ID" value="EQB16356.1"/>
    <property type="molecule type" value="Genomic_DNA"/>
</dbReference>
<evidence type="ECO:0000313" key="6">
    <source>
        <dbReference type="Proteomes" id="UP000015527"/>
    </source>
</evidence>
<evidence type="ECO:0000256" key="1">
    <source>
        <dbReference type="ARBA" id="ARBA00023015"/>
    </source>
</evidence>
<evidence type="ECO:0000256" key="2">
    <source>
        <dbReference type="ARBA" id="ARBA00023125"/>
    </source>
</evidence>
<dbReference type="OrthoDB" id="194599at2"/>
<keyword evidence="2" id="KW-0238">DNA-binding</keyword>